<organism evidence="3 4">
    <name type="scientific">Phormidesmis priestleyi</name>
    <dbReference type="NCBI Taxonomy" id="268141"/>
    <lineage>
        <taxon>Bacteria</taxon>
        <taxon>Bacillati</taxon>
        <taxon>Cyanobacteriota</taxon>
        <taxon>Cyanophyceae</taxon>
        <taxon>Leptolyngbyales</taxon>
        <taxon>Leptolyngbyaceae</taxon>
        <taxon>Phormidesmis</taxon>
    </lineage>
</organism>
<dbReference type="CDD" id="cd09992">
    <property type="entry name" value="HDAC_classII"/>
    <property type="match status" value="1"/>
</dbReference>
<dbReference type="InterPro" id="IPR000286">
    <property type="entry name" value="HDACs"/>
</dbReference>
<comment type="similarity">
    <text evidence="1">Belongs to the histone deacetylase family.</text>
</comment>
<comment type="caution">
    <text evidence="3">The sequence shown here is derived from an EMBL/GenBank/DDBJ whole genome shotgun (WGS) entry which is preliminary data.</text>
</comment>
<dbReference type="GO" id="GO:0040029">
    <property type="term" value="P:epigenetic regulation of gene expression"/>
    <property type="evidence" value="ECO:0007669"/>
    <property type="project" value="TreeGrafter"/>
</dbReference>
<dbReference type="Pfam" id="PF00850">
    <property type="entry name" value="Hist_deacetyl"/>
    <property type="match status" value="1"/>
</dbReference>
<dbReference type="Gene3D" id="3.40.800.20">
    <property type="entry name" value="Histone deacetylase domain"/>
    <property type="match status" value="1"/>
</dbReference>
<evidence type="ECO:0000313" key="4">
    <source>
        <dbReference type="Proteomes" id="UP000249794"/>
    </source>
</evidence>
<name>A0A2W4XE52_9CYAN</name>
<dbReference type="InterPro" id="IPR023801">
    <property type="entry name" value="His_deacetylse_dom"/>
</dbReference>
<accession>A0A2W4XE52</accession>
<evidence type="ECO:0000259" key="2">
    <source>
        <dbReference type="Pfam" id="PF00850"/>
    </source>
</evidence>
<dbReference type="SUPFAM" id="SSF52768">
    <property type="entry name" value="Arginase/deacetylase"/>
    <property type="match status" value="1"/>
</dbReference>
<evidence type="ECO:0000313" key="3">
    <source>
        <dbReference type="EMBL" id="PZO55294.1"/>
    </source>
</evidence>
<dbReference type="EMBL" id="QBMP01000100">
    <property type="protein sequence ID" value="PZO55294.1"/>
    <property type="molecule type" value="Genomic_DNA"/>
</dbReference>
<dbReference type="InterPro" id="IPR023696">
    <property type="entry name" value="Ureohydrolase_dom_sf"/>
</dbReference>
<reference evidence="3 4" key="2">
    <citation type="submission" date="2018-06" db="EMBL/GenBank/DDBJ databases">
        <title>Metagenomic assembly of (sub)arctic Cyanobacteria and their associated microbiome from non-axenic cultures.</title>
        <authorList>
            <person name="Baurain D."/>
        </authorList>
    </citation>
    <scope>NUCLEOTIDE SEQUENCE [LARGE SCALE GENOMIC DNA]</scope>
    <source>
        <strain evidence="3">ULC027bin1</strain>
    </source>
</reference>
<dbReference type="PANTHER" id="PTHR10625">
    <property type="entry name" value="HISTONE DEACETYLASE HDAC1-RELATED"/>
    <property type="match status" value="1"/>
</dbReference>
<dbReference type="Proteomes" id="UP000249794">
    <property type="component" value="Unassembled WGS sequence"/>
</dbReference>
<dbReference type="GO" id="GO:0004407">
    <property type="term" value="F:histone deacetylase activity"/>
    <property type="evidence" value="ECO:0007669"/>
    <property type="project" value="TreeGrafter"/>
</dbReference>
<dbReference type="InterPro" id="IPR037138">
    <property type="entry name" value="His_deacetylse_dom_sf"/>
</dbReference>
<protein>
    <submittedName>
        <fullName evidence="3">Histone deacetylase</fullName>
    </submittedName>
</protein>
<dbReference type="PRINTS" id="PR01270">
    <property type="entry name" value="HDASUPER"/>
</dbReference>
<proteinExistence type="inferred from homology"/>
<dbReference type="AlphaFoldDB" id="A0A2W4XE52"/>
<sequence length="371" mass="40079">MSYRFPVFYSHFFESHDTGVGHPENAGRLVAVVDYLQNAQNVALKASEQLLPKELLKELPKEDSAAVLQMPPSPEKQADQSAEKGAEKWAEKLIWIEPSNREVLADIHRVHEAAYVAALKAFAAKGGGYLDADTVISPDSYEVALLAVAAWLDGVDWVLSDVSSDSRSNSQAASGQTAFVLVRPPGHHAERSSAMGFCLLSNAAISAHYALTQVGIQRVAILDWDVHHGNGTQALIADQPDIAYCSFHQSPAYPGTGLVTETGAHHNVLNLPLPPGSTIDDYQRLWAARALPFLAEFGADLLIVSAGYDANQADPLAAMSLYPEDYAWFTEQCLQLNAPVLFGLEGGYDYQTLAESVAATIRSAICHALAH</sequence>
<dbReference type="PANTHER" id="PTHR10625:SF10">
    <property type="entry name" value="HISTONE DEACETYLASE HDAC1"/>
    <property type="match status" value="1"/>
</dbReference>
<gene>
    <name evidence="3" type="ORF">DCF15_10825</name>
</gene>
<reference evidence="4" key="1">
    <citation type="submission" date="2018-04" db="EMBL/GenBank/DDBJ databases">
        <authorList>
            <person name="Cornet L."/>
        </authorList>
    </citation>
    <scope>NUCLEOTIDE SEQUENCE [LARGE SCALE GENOMIC DNA]</scope>
</reference>
<evidence type="ECO:0000256" key="1">
    <source>
        <dbReference type="ARBA" id="ARBA00005947"/>
    </source>
</evidence>
<feature type="domain" description="Histone deacetylase" evidence="2">
    <location>
        <begin position="94"/>
        <end position="362"/>
    </location>
</feature>